<accession>A0A317PGX3</accession>
<comment type="caution">
    <text evidence="2">The sequence shown here is derived from an EMBL/GenBank/DDBJ whole genome shotgun (WGS) entry which is preliminary data.</text>
</comment>
<sequence length="124" mass="14190">MAQTQREKLDKQRIRQQRIRDRMKAERRPSRDDIARALLHWSITANVRKGRETLLFNLQTRIVEILVAQGFDEVAADASFDDLVDRYCEGWSFRRKQHLGTDDASSGPADLPAALAGLDAPDRD</sequence>
<gene>
    <name evidence="2" type="ORF">DFR52_105110</name>
</gene>
<dbReference type="EMBL" id="QGTR01000005">
    <property type="protein sequence ID" value="PWV98131.1"/>
    <property type="molecule type" value="Genomic_DNA"/>
</dbReference>
<evidence type="ECO:0000313" key="2">
    <source>
        <dbReference type="EMBL" id="PWV98131.1"/>
    </source>
</evidence>
<feature type="region of interest" description="Disordered" evidence="1">
    <location>
        <begin position="98"/>
        <end position="124"/>
    </location>
</feature>
<feature type="region of interest" description="Disordered" evidence="1">
    <location>
        <begin position="1"/>
        <end position="30"/>
    </location>
</feature>
<dbReference type="AlphaFoldDB" id="A0A317PGX3"/>
<name>A0A317PGX3_9HYPH</name>
<organism evidence="2 3">
    <name type="scientific">Hoeflea marina</name>
    <dbReference type="NCBI Taxonomy" id="274592"/>
    <lineage>
        <taxon>Bacteria</taxon>
        <taxon>Pseudomonadati</taxon>
        <taxon>Pseudomonadota</taxon>
        <taxon>Alphaproteobacteria</taxon>
        <taxon>Hyphomicrobiales</taxon>
        <taxon>Rhizobiaceae</taxon>
        <taxon>Hoeflea</taxon>
    </lineage>
</organism>
<evidence type="ECO:0000313" key="3">
    <source>
        <dbReference type="Proteomes" id="UP000246352"/>
    </source>
</evidence>
<protein>
    <submittedName>
        <fullName evidence="2">Uncharacterized protein</fullName>
    </submittedName>
</protein>
<feature type="compositionally biased region" description="Low complexity" evidence="1">
    <location>
        <begin position="102"/>
        <end position="124"/>
    </location>
</feature>
<reference evidence="2 3" key="1">
    <citation type="submission" date="2018-05" db="EMBL/GenBank/DDBJ databases">
        <title>Genomic Encyclopedia of Type Strains, Phase IV (KMG-IV): sequencing the most valuable type-strain genomes for metagenomic binning, comparative biology and taxonomic classification.</title>
        <authorList>
            <person name="Goeker M."/>
        </authorList>
    </citation>
    <scope>NUCLEOTIDE SEQUENCE [LARGE SCALE GENOMIC DNA]</scope>
    <source>
        <strain evidence="2 3">DSM 16791</strain>
    </source>
</reference>
<proteinExistence type="predicted"/>
<dbReference type="RefSeq" id="WP_210205874.1">
    <property type="nucleotide sequence ID" value="NZ_QGTR01000005.1"/>
</dbReference>
<dbReference type="Proteomes" id="UP000246352">
    <property type="component" value="Unassembled WGS sequence"/>
</dbReference>
<evidence type="ECO:0000256" key="1">
    <source>
        <dbReference type="SAM" id="MobiDB-lite"/>
    </source>
</evidence>
<keyword evidence="3" id="KW-1185">Reference proteome</keyword>